<reference evidence="3" key="1">
    <citation type="journal article" date="2019" name="bioRxiv">
        <title>The Genome of the Zebra Mussel, Dreissena polymorpha: A Resource for Invasive Species Research.</title>
        <authorList>
            <person name="McCartney M.A."/>
            <person name="Auch B."/>
            <person name="Kono T."/>
            <person name="Mallez S."/>
            <person name="Zhang Y."/>
            <person name="Obille A."/>
            <person name="Becker A."/>
            <person name="Abrahante J.E."/>
            <person name="Garbe J."/>
            <person name="Badalamenti J.P."/>
            <person name="Herman A."/>
            <person name="Mangelson H."/>
            <person name="Liachko I."/>
            <person name="Sullivan S."/>
            <person name="Sone E.D."/>
            <person name="Koren S."/>
            <person name="Silverstein K.A.T."/>
            <person name="Beckman K.B."/>
            <person name="Gohl D.M."/>
        </authorList>
    </citation>
    <scope>NUCLEOTIDE SEQUENCE</scope>
    <source>
        <strain evidence="3">Duluth1</strain>
        <tissue evidence="3">Whole animal</tissue>
    </source>
</reference>
<dbReference type="PROSITE" id="PS50003">
    <property type="entry name" value="PH_DOMAIN"/>
    <property type="match status" value="1"/>
</dbReference>
<feature type="domain" description="PH" evidence="1">
    <location>
        <begin position="1"/>
        <end position="88"/>
    </location>
</feature>
<dbReference type="AlphaFoldDB" id="A0A9D4HPI7"/>
<dbReference type="EMBL" id="JAIWYP010000012">
    <property type="protein sequence ID" value="KAH3726774.1"/>
    <property type="molecule type" value="Genomic_DNA"/>
</dbReference>
<dbReference type="GO" id="GO:0005096">
    <property type="term" value="F:GTPase activator activity"/>
    <property type="evidence" value="ECO:0007669"/>
    <property type="project" value="TreeGrafter"/>
</dbReference>
<organism evidence="3 4">
    <name type="scientific">Dreissena polymorpha</name>
    <name type="common">Zebra mussel</name>
    <name type="synonym">Mytilus polymorpha</name>
    <dbReference type="NCBI Taxonomy" id="45954"/>
    <lineage>
        <taxon>Eukaryota</taxon>
        <taxon>Metazoa</taxon>
        <taxon>Spiralia</taxon>
        <taxon>Lophotrochozoa</taxon>
        <taxon>Mollusca</taxon>
        <taxon>Bivalvia</taxon>
        <taxon>Autobranchia</taxon>
        <taxon>Heteroconchia</taxon>
        <taxon>Euheterodonta</taxon>
        <taxon>Imparidentia</taxon>
        <taxon>Neoheterodontei</taxon>
        <taxon>Myida</taxon>
        <taxon>Dreissenoidea</taxon>
        <taxon>Dreissenidae</taxon>
        <taxon>Dreissena</taxon>
    </lineage>
</organism>
<evidence type="ECO:0000313" key="4">
    <source>
        <dbReference type="Proteomes" id="UP000828390"/>
    </source>
</evidence>
<dbReference type="Pfam" id="PF22286">
    <property type="entry name" value="RHG20_PH"/>
    <property type="match status" value="1"/>
</dbReference>
<dbReference type="PROSITE" id="PS50200">
    <property type="entry name" value="RA"/>
    <property type="match status" value="1"/>
</dbReference>
<reference evidence="3" key="2">
    <citation type="submission" date="2020-11" db="EMBL/GenBank/DDBJ databases">
        <authorList>
            <person name="McCartney M.A."/>
            <person name="Auch B."/>
            <person name="Kono T."/>
            <person name="Mallez S."/>
            <person name="Becker A."/>
            <person name="Gohl D.M."/>
            <person name="Silverstein K.A.T."/>
            <person name="Koren S."/>
            <person name="Bechman K.B."/>
            <person name="Herman A."/>
            <person name="Abrahante J.E."/>
            <person name="Garbe J."/>
        </authorList>
    </citation>
    <scope>NUCLEOTIDE SEQUENCE</scope>
    <source>
        <strain evidence="3">Duluth1</strain>
        <tissue evidence="3">Whole animal</tissue>
    </source>
</reference>
<evidence type="ECO:0000259" key="1">
    <source>
        <dbReference type="PROSITE" id="PS50003"/>
    </source>
</evidence>
<dbReference type="GO" id="GO:0007165">
    <property type="term" value="P:signal transduction"/>
    <property type="evidence" value="ECO:0007669"/>
    <property type="project" value="InterPro"/>
</dbReference>
<keyword evidence="4" id="KW-1185">Reference proteome</keyword>
<evidence type="ECO:0000313" key="3">
    <source>
        <dbReference type="EMBL" id="KAH3726774.1"/>
    </source>
</evidence>
<dbReference type="InterPro" id="IPR047887">
    <property type="entry name" value="ARHGAP20_PH"/>
</dbReference>
<dbReference type="InterPro" id="IPR011993">
    <property type="entry name" value="PH-like_dom_sf"/>
</dbReference>
<accession>A0A9D4HPI7</accession>
<dbReference type="CDD" id="cd13319">
    <property type="entry name" value="PH_RARhoGAP"/>
    <property type="match status" value="1"/>
</dbReference>
<comment type="caution">
    <text evidence="3">The sequence shown here is derived from an EMBL/GenBank/DDBJ whole genome shotgun (WGS) entry which is preliminary data.</text>
</comment>
<dbReference type="SUPFAM" id="SSF54236">
    <property type="entry name" value="Ubiquitin-like"/>
    <property type="match status" value="1"/>
</dbReference>
<feature type="non-terminal residue" evidence="3">
    <location>
        <position position="217"/>
    </location>
</feature>
<dbReference type="InterPro" id="IPR001849">
    <property type="entry name" value="PH_domain"/>
</dbReference>
<dbReference type="InterPro" id="IPR029071">
    <property type="entry name" value="Ubiquitin-like_domsf"/>
</dbReference>
<dbReference type="Pfam" id="PF00788">
    <property type="entry name" value="RA"/>
    <property type="match status" value="1"/>
</dbReference>
<dbReference type="Proteomes" id="UP000828390">
    <property type="component" value="Unassembled WGS sequence"/>
</dbReference>
<sequence length="217" mass="25738">MQTQDRYMFLFSDLLLVAKQKSNTKFKLKHRLPLGELWVAYCIDEVTELTLTQEHSFVIGWPTTNYVATFQSVELKDTWLVKFKEQIEEERSKLKPETLPLEVHHKKNEKTCHIDVERTTDVQTVIAQCLQQLSIPEDQAKDFQLWCRMGPDESPYPLCGHELPYAIKMSQIRDFVKHKDFNMPPNEIQRIVEEMTENNHKNEFFLKTKKSQKRHSL</sequence>
<evidence type="ECO:0000259" key="2">
    <source>
        <dbReference type="PROSITE" id="PS50200"/>
    </source>
</evidence>
<feature type="domain" description="Ras-associating" evidence="2">
    <location>
        <begin position="111"/>
        <end position="181"/>
    </location>
</feature>
<dbReference type="PANTHER" id="PTHR23179">
    <property type="entry name" value="T-CELL ACTIVATION RHO GTPASE ACTIVATING PROTEIN-RELATED"/>
    <property type="match status" value="1"/>
</dbReference>
<dbReference type="PANTHER" id="PTHR23179:SF3">
    <property type="entry name" value="RHO GTPASE-ACTIVATING PROTEIN 20"/>
    <property type="match status" value="1"/>
</dbReference>
<dbReference type="InterPro" id="IPR000159">
    <property type="entry name" value="RA_dom"/>
</dbReference>
<dbReference type="SUPFAM" id="SSF50729">
    <property type="entry name" value="PH domain-like"/>
    <property type="match status" value="1"/>
</dbReference>
<proteinExistence type="predicted"/>
<protein>
    <submittedName>
        <fullName evidence="3">Uncharacterized protein</fullName>
    </submittedName>
</protein>
<dbReference type="Gene3D" id="2.30.29.30">
    <property type="entry name" value="Pleckstrin-homology domain (PH domain)/Phosphotyrosine-binding domain (PTB)"/>
    <property type="match status" value="1"/>
</dbReference>
<gene>
    <name evidence="3" type="ORF">DPMN_052643</name>
</gene>
<name>A0A9D4HPI7_DREPO</name>